<evidence type="ECO:0000313" key="1">
    <source>
        <dbReference type="EMBL" id="CAK5278828.1"/>
    </source>
</evidence>
<gene>
    <name evidence="1" type="ORF">MYCIT1_LOCUS28446</name>
</gene>
<dbReference type="Proteomes" id="UP001295794">
    <property type="component" value="Unassembled WGS sequence"/>
</dbReference>
<keyword evidence="2" id="KW-1185">Reference proteome</keyword>
<feature type="non-terminal residue" evidence="1">
    <location>
        <position position="1"/>
    </location>
</feature>
<name>A0AAD2K4W5_9AGAR</name>
<reference evidence="1" key="1">
    <citation type="submission" date="2023-11" db="EMBL/GenBank/DDBJ databases">
        <authorList>
            <person name="De Vega J J."/>
            <person name="De Vega J J."/>
        </authorList>
    </citation>
    <scope>NUCLEOTIDE SEQUENCE</scope>
</reference>
<dbReference type="AlphaFoldDB" id="A0AAD2K4W5"/>
<protein>
    <submittedName>
        <fullName evidence="1">Uncharacterized protein</fullName>
    </submittedName>
</protein>
<sequence>RRFTYDYAPPTSAPNPSAFRIPASPRVRAMSSTSARRAETHLVLTCSVGSCGMVSCSSSVLSRTCVWDMKIMMSGSGFLSVGYGRKHEFDRDQQPTSVKGILYVRWCAHPALPCDSRTFQTAEDSGPAEEARTC</sequence>
<dbReference type="EMBL" id="CAVNYO010000429">
    <property type="protein sequence ID" value="CAK5278828.1"/>
    <property type="molecule type" value="Genomic_DNA"/>
</dbReference>
<comment type="caution">
    <text evidence="1">The sequence shown here is derived from an EMBL/GenBank/DDBJ whole genome shotgun (WGS) entry which is preliminary data.</text>
</comment>
<organism evidence="1 2">
    <name type="scientific">Mycena citricolor</name>
    <dbReference type="NCBI Taxonomy" id="2018698"/>
    <lineage>
        <taxon>Eukaryota</taxon>
        <taxon>Fungi</taxon>
        <taxon>Dikarya</taxon>
        <taxon>Basidiomycota</taxon>
        <taxon>Agaricomycotina</taxon>
        <taxon>Agaricomycetes</taxon>
        <taxon>Agaricomycetidae</taxon>
        <taxon>Agaricales</taxon>
        <taxon>Marasmiineae</taxon>
        <taxon>Mycenaceae</taxon>
        <taxon>Mycena</taxon>
    </lineage>
</organism>
<accession>A0AAD2K4W5</accession>
<proteinExistence type="predicted"/>
<evidence type="ECO:0000313" key="2">
    <source>
        <dbReference type="Proteomes" id="UP001295794"/>
    </source>
</evidence>